<sequence length="126" mass="13615">MASYVNRNLSQMNEAINQLDWNKNAKRAVQRTSPWVALFGLGLVGGMAAASSLTTAVAKEHFKPGLEKEFGTADGYFPSATPGASLSKPPANRNVVVGKHYDAIGDRLRNTKTRRGRIRGDTVVAE</sequence>
<dbReference type="Proteomes" id="UP000836788">
    <property type="component" value="Chromosome 9"/>
</dbReference>
<name>A0A8J9U0Z9_PHATR</name>
<keyword evidence="1" id="KW-0812">Transmembrane</keyword>
<dbReference type="EMBL" id="OU594950">
    <property type="protein sequence ID" value="CAG9294690.1"/>
    <property type="molecule type" value="Genomic_DNA"/>
</dbReference>
<evidence type="ECO:0000313" key="2">
    <source>
        <dbReference type="EMBL" id="CAG9294690.1"/>
    </source>
</evidence>
<gene>
    <name evidence="2" type="ORF">PTTT1_LOCUS55513</name>
</gene>
<dbReference type="AlphaFoldDB" id="A0A8J9U0Z9"/>
<proteinExistence type="predicted"/>
<reference evidence="2" key="1">
    <citation type="submission" date="2022-02" db="EMBL/GenBank/DDBJ databases">
        <authorList>
            <person name="Giguere J D."/>
        </authorList>
    </citation>
    <scope>NUCLEOTIDE SEQUENCE</scope>
    <source>
        <strain evidence="2">CCAP 1055/1</strain>
    </source>
</reference>
<organism evidence="2">
    <name type="scientific">Phaeodactylum tricornutum</name>
    <name type="common">Diatom</name>
    <dbReference type="NCBI Taxonomy" id="2850"/>
    <lineage>
        <taxon>Eukaryota</taxon>
        <taxon>Sar</taxon>
        <taxon>Stramenopiles</taxon>
        <taxon>Ochrophyta</taxon>
        <taxon>Bacillariophyta</taxon>
        <taxon>Bacillariophyceae</taxon>
        <taxon>Bacillariophycidae</taxon>
        <taxon>Naviculales</taxon>
        <taxon>Phaeodactylaceae</taxon>
        <taxon>Phaeodactylum</taxon>
    </lineage>
</organism>
<keyword evidence="1" id="KW-0472">Membrane</keyword>
<feature type="transmembrane region" description="Helical" evidence="1">
    <location>
        <begin position="35"/>
        <end position="58"/>
    </location>
</feature>
<protein>
    <submittedName>
        <fullName evidence="2">Uncharacterized protein</fullName>
    </submittedName>
</protein>
<keyword evidence="1" id="KW-1133">Transmembrane helix</keyword>
<accession>A0A8J9U0Z9</accession>
<evidence type="ECO:0000256" key="1">
    <source>
        <dbReference type="SAM" id="Phobius"/>
    </source>
</evidence>